<sequence length="181" mass="19959">MNNDNEEIVLGSGDFYATEYSNTIPDDATIEVDANNFGHTKGGASIEYKPTVYEATDDSNKVLKRIITKEECTLKCGTMSINFTNIAKMAPSTLSDDNTKHEKVLKIGGKTTLDNYLLRFVHTKDDDTKLRVTMIGNATSGFTFQFNPDKETTLEPTFSALSQDDGTLIEFRDGYVAAATN</sequence>
<proteinExistence type="predicted"/>
<dbReference type="Proteomes" id="UP000192468">
    <property type="component" value="Unassembled WGS sequence"/>
</dbReference>
<organism evidence="1 2">
    <name type="scientific">Clostridium acidisoli DSM 12555</name>
    <dbReference type="NCBI Taxonomy" id="1121291"/>
    <lineage>
        <taxon>Bacteria</taxon>
        <taxon>Bacillati</taxon>
        <taxon>Bacillota</taxon>
        <taxon>Clostridia</taxon>
        <taxon>Eubacteriales</taxon>
        <taxon>Clostridiaceae</taxon>
        <taxon>Clostridium</taxon>
    </lineage>
</organism>
<keyword evidence="2" id="KW-1185">Reference proteome</keyword>
<evidence type="ECO:0000313" key="2">
    <source>
        <dbReference type="Proteomes" id="UP000192468"/>
    </source>
</evidence>
<name>A0A1W1X082_9CLOT</name>
<protein>
    <submittedName>
        <fullName evidence="1">Uncharacterized protein</fullName>
    </submittedName>
</protein>
<evidence type="ECO:0000313" key="1">
    <source>
        <dbReference type="EMBL" id="SMC17190.1"/>
    </source>
</evidence>
<dbReference type="EMBL" id="FWXH01000002">
    <property type="protein sequence ID" value="SMC17190.1"/>
    <property type="molecule type" value="Genomic_DNA"/>
</dbReference>
<reference evidence="1 2" key="1">
    <citation type="submission" date="2017-04" db="EMBL/GenBank/DDBJ databases">
        <authorList>
            <person name="Afonso C.L."/>
            <person name="Miller P.J."/>
            <person name="Scott M.A."/>
            <person name="Spackman E."/>
            <person name="Goraichik I."/>
            <person name="Dimitrov K.M."/>
            <person name="Suarez D.L."/>
            <person name="Swayne D.E."/>
        </authorList>
    </citation>
    <scope>NUCLEOTIDE SEQUENCE [LARGE SCALE GENOMIC DNA]</scope>
    <source>
        <strain evidence="1 2">DSM 12555</strain>
    </source>
</reference>
<dbReference type="RefSeq" id="WP_084113459.1">
    <property type="nucleotide sequence ID" value="NZ_FWXH01000002.1"/>
</dbReference>
<accession>A0A1W1X082</accession>
<gene>
    <name evidence="1" type="ORF">SAMN02745134_00252</name>
</gene>
<dbReference type="STRING" id="1121291.SAMN02745134_00252"/>
<dbReference type="AlphaFoldDB" id="A0A1W1X082"/>
<dbReference type="OrthoDB" id="2853096at2"/>